<proteinExistence type="predicted"/>
<keyword evidence="3" id="KW-1185">Reference proteome</keyword>
<name>A0A6N8JAY9_9BACT</name>
<gene>
    <name evidence="2" type="ORF">GO495_17155</name>
</gene>
<protein>
    <submittedName>
        <fullName evidence="2">Outer membrane beta-barrel protein</fullName>
    </submittedName>
</protein>
<sequence length="307" mass="34928">MYRSLLFNPALMLVPNLCALRNRLTVTVFKKVVVLVLIFAPFAGFSQQYWQVGGFLGASNYSGDLAEKRVDFRYTRYSIGVFAKRDFNRYFSLRAGFTYGRIAGADSTNKRAELVARNLSFRSPIIEGSLIGEFNFLDIDEKRFTPYVFGGIAVFSFYPTARDANGNVVKLRALTTEGQGLPMYPDRKKYNLRSIAIPFGAGAKFLLTDSWVLGFEIGIRRTFSDYLDDVSMGYVDRNTLLQYRGQKSVDYAYRGKGTYPIDGFPRGSQKYDDWYIFSGFTLGYRFGGTKGPWGHWGKQKFSDCPRM</sequence>
<reference evidence="2 3" key="1">
    <citation type="submission" date="2019-12" db="EMBL/GenBank/DDBJ databases">
        <title>The draft genomic sequence of strain Chitinophaga oryziterrae JCM 16595.</title>
        <authorList>
            <person name="Zhang X."/>
        </authorList>
    </citation>
    <scope>NUCLEOTIDE SEQUENCE [LARGE SCALE GENOMIC DNA]</scope>
    <source>
        <strain evidence="2 3">JCM 16595</strain>
    </source>
</reference>
<dbReference type="SUPFAM" id="SSF56925">
    <property type="entry name" value="OMPA-like"/>
    <property type="match status" value="1"/>
</dbReference>
<dbReference type="InterPro" id="IPR045743">
    <property type="entry name" value="DUF6089"/>
</dbReference>
<dbReference type="EMBL" id="WRXO01000004">
    <property type="protein sequence ID" value="MVT42323.1"/>
    <property type="molecule type" value="Genomic_DNA"/>
</dbReference>
<dbReference type="AlphaFoldDB" id="A0A6N8JAY9"/>
<evidence type="ECO:0000313" key="2">
    <source>
        <dbReference type="EMBL" id="MVT42323.1"/>
    </source>
</evidence>
<dbReference type="Gene3D" id="2.40.160.20">
    <property type="match status" value="1"/>
</dbReference>
<dbReference type="InterPro" id="IPR011250">
    <property type="entry name" value="OMP/PagP_B-barrel"/>
</dbReference>
<feature type="domain" description="DUF6089" evidence="1">
    <location>
        <begin position="30"/>
        <end position="242"/>
    </location>
</feature>
<evidence type="ECO:0000259" key="1">
    <source>
        <dbReference type="Pfam" id="PF19573"/>
    </source>
</evidence>
<organism evidence="2 3">
    <name type="scientific">Chitinophaga oryziterrae</name>
    <dbReference type="NCBI Taxonomy" id="1031224"/>
    <lineage>
        <taxon>Bacteria</taxon>
        <taxon>Pseudomonadati</taxon>
        <taxon>Bacteroidota</taxon>
        <taxon>Chitinophagia</taxon>
        <taxon>Chitinophagales</taxon>
        <taxon>Chitinophagaceae</taxon>
        <taxon>Chitinophaga</taxon>
    </lineage>
</organism>
<accession>A0A6N8JAY9</accession>
<dbReference type="Proteomes" id="UP000468388">
    <property type="component" value="Unassembled WGS sequence"/>
</dbReference>
<evidence type="ECO:0000313" key="3">
    <source>
        <dbReference type="Proteomes" id="UP000468388"/>
    </source>
</evidence>
<comment type="caution">
    <text evidence="2">The sequence shown here is derived from an EMBL/GenBank/DDBJ whole genome shotgun (WGS) entry which is preliminary data.</text>
</comment>
<dbReference type="Pfam" id="PF19573">
    <property type="entry name" value="DUF6089"/>
    <property type="match status" value="1"/>
</dbReference>